<dbReference type="EMBL" id="JADEXS010000065">
    <property type="protein sequence ID" value="MBE9022192.1"/>
    <property type="molecule type" value="Genomic_DNA"/>
</dbReference>
<keyword evidence="5" id="KW-1185">Reference proteome</keyword>
<dbReference type="AlphaFoldDB" id="A0A8J7AAG8"/>
<evidence type="ECO:0000256" key="2">
    <source>
        <dbReference type="PROSITE-ProRule" id="PRU00252"/>
    </source>
</evidence>
<feature type="compositionally biased region" description="Polar residues" evidence="3">
    <location>
        <begin position="146"/>
        <end position="157"/>
    </location>
</feature>
<keyword evidence="1 2" id="KW-0238">DNA-binding</keyword>
<dbReference type="Pfam" id="PF00436">
    <property type="entry name" value="SSB"/>
    <property type="match status" value="1"/>
</dbReference>
<evidence type="ECO:0000313" key="4">
    <source>
        <dbReference type="EMBL" id="MBE9022192.1"/>
    </source>
</evidence>
<reference evidence="4" key="1">
    <citation type="submission" date="2020-10" db="EMBL/GenBank/DDBJ databases">
        <authorList>
            <person name="Castelo-Branco R."/>
            <person name="Eusebio N."/>
            <person name="Adriana R."/>
            <person name="Vieira A."/>
            <person name="Brugerolle De Fraissinette N."/>
            <person name="Rezende De Castro R."/>
            <person name="Schneider M.P."/>
            <person name="Vasconcelos V."/>
            <person name="Leao P.N."/>
        </authorList>
    </citation>
    <scope>NUCLEOTIDE SEQUENCE</scope>
    <source>
        <strain evidence="4">LEGE 12446</strain>
    </source>
</reference>
<evidence type="ECO:0000313" key="5">
    <source>
        <dbReference type="Proteomes" id="UP000622533"/>
    </source>
</evidence>
<comment type="caution">
    <text evidence="4">The sequence shown here is derived from an EMBL/GenBank/DDBJ whole genome shotgun (WGS) entry which is preliminary data.</text>
</comment>
<accession>A0A8J7AAG8</accession>
<sequence length="189" mass="20860">MNSCVLMAEIVNEPQLRYTADNLGVTEMLVQFPNSQKPEDPPATLKVVGWGNLATEIQQNYHQGDRVILVGRLGMTTVERQEGFKEKRAELTVQQIQSVGGSFNTTSFSATVTPSFTETSPRQPSASRPPETNIPTYESQRPVPTPATSPVNVTPPATNYEPVPQPANYERTTYPAVKQEEPDPDDIPF</sequence>
<name>A0A8J7AAG8_DESMC</name>
<proteinExistence type="predicted"/>
<evidence type="ECO:0000256" key="1">
    <source>
        <dbReference type="ARBA" id="ARBA00023125"/>
    </source>
</evidence>
<feature type="compositionally biased region" description="Polar residues" evidence="3">
    <location>
        <begin position="112"/>
        <end position="126"/>
    </location>
</feature>
<dbReference type="GO" id="GO:0003697">
    <property type="term" value="F:single-stranded DNA binding"/>
    <property type="evidence" value="ECO:0007669"/>
    <property type="project" value="InterPro"/>
</dbReference>
<protein>
    <submittedName>
        <fullName evidence="4">Single-stranded DNA-binding protein</fullName>
    </submittedName>
</protein>
<dbReference type="InterPro" id="IPR000424">
    <property type="entry name" value="Primosome_PriB/ssb"/>
</dbReference>
<dbReference type="Proteomes" id="UP000622533">
    <property type="component" value="Unassembled WGS sequence"/>
</dbReference>
<feature type="region of interest" description="Disordered" evidence="3">
    <location>
        <begin position="112"/>
        <end position="189"/>
    </location>
</feature>
<dbReference type="PROSITE" id="PS50935">
    <property type="entry name" value="SSB"/>
    <property type="match status" value="1"/>
</dbReference>
<dbReference type="InterPro" id="IPR012340">
    <property type="entry name" value="NA-bd_OB-fold"/>
</dbReference>
<gene>
    <name evidence="4" type="ORF">IQ276_07020</name>
</gene>
<dbReference type="Gene3D" id="2.40.50.140">
    <property type="entry name" value="Nucleic acid-binding proteins"/>
    <property type="match status" value="1"/>
</dbReference>
<evidence type="ECO:0000256" key="3">
    <source>
        <dbReference type="SAM" id="MobiDB-lite"/>
    </source>
</evidence>
<organism evidence="4 5">
    <name type="scientific">Desmonostoc muscorum LEGE 12446</name>
    <dbReference type="NCBI Taxonomy" id="1828758"/>
    <lineage>
        <taxon>Bacteria</taxon>
        <taxon>Bacillati</taxon>
        <taxon>Cyanobacteriota</taxon>
        <taxon>Cyanophyceae</taxon>
        <taxon>Nostocales</taxon>
        <taxon>Nostocaceae</taxon>
        <taxon>Desmonostoc</taxon>
    </lineage>
</organism>
<dbReference type="CDD" id="cd04496">
    <property type="entry name" value="SSB_OBF"/>
    <property type="match status" value="1"/>
</dbReference>
<dbReference type="SUPFAM" id="SSF50249">
    <property type="entry name" value="Nucleic acid-binding proteins"/>
    <property type="match status" value="1"/>
</dbReference>
<dbReference type="RefSeq" id="WP_193914729.1">
    <property type="nucleotide sequence ID" value="NZ_JADEXS020000001.1"/>
</dbReference>